<protein>
    <recommendedName>
        <fullName evidence="7">Sec-independent protein translocase protein TatC</fullName>
    </recommendedName>
</protein>
<evidence type="ECO:0000256" key="3">
    <source>
        <dbReference type="ARBA" id="ARBA00022927"/>
    </source>
</evidence>
<dbReference type="OrthoDB" id="9777044at2"/>
<dbReference type="PANTHER" id="PTHR30371">
    <property type="entry name" value="SEC-INDEPENDENT PROTEIN TRANSLOCASE PROTEIN TATC"/>
    <property type="match status" value="1"/>
</dbReference>
<dbReference type="KEGG" id="mik:FOE78_16290"/>
<name>A0A516Q1H9_9ACTN</name>
<keyword evidence="5 7" id="KW-0811">Translocation</keyword>
<dbReference type="Pfam" id="PF00902">
    <property type="entry name" value="TatC"/>
    <property type="match status" value="1"/>
</dbReference>
<keyword evidence="6 7" id="KW-0472">Membrane</keyword>
<keyword evidence="7" id="KW-1003">Cell membrane</keyword>
<feature type="transmembrane region" description="Helical" evidence="7">
    <location>
        <begin position="222"/>
        <end position="238"/>
    </location>
</feature>
<evidence type="ECO:0000313" key="8">
    <source>
        <dbReference type="EMBL" id="QDP97276.1"/>
    </source>
</evidence>
<dbReference type="PANTHER" id="PTHR30371:SF0">
    <property type="entry name" value="SEC-INDEPENDENT PROTEIN TRANSLOCASE PROTEIN TATC, CHLOROPLASTIC-RELATED"/>
    <property type="match status" value="1"/>
</dbReference>
<evidence type="ECO:0000313" key="9">
    <source>
        <dbReference type="Proteomes" id="UP000319263"/>
    </source>
</evidence>
<dbReference type="Proteomes" id="UP000319263">
    <property type="component" value="Chromosome"/>
</dbReference>
<feature type="transmembrane region" description="Helical" evidence="7">
    <location>
        <begin position="244"/>
        <end position="264"/>
    </location>
</feature>
<feature type="transmembrane region" description="Helical" evidence="7">
    <location>
        <begin position="105"/>
        <end position="125"/>
    </location>
</feature>
<organism evidence="8 9">
    <name type="scientific">Microlunatus elymi</name>
    <dbReference type="NCBI Taxonomy" id="2596828"/>
    <lineage>
        <taxon>Bacteria</taxon>
        <taxon>Bacillati</taxon>
        <taxon>Actinomycetota</taxon>
        <taxon>Actinomycetes</taxon>
        <taxon>Propionibacteriales</taxon>
        <taxon>Propionibacteriaceae</taxon>
        <taxon>Microlunatus</taxon>
    </lineage>
</organism>
<feature type="transmembrane region" description="Helical" evidence="7">
    <location>
        <begin position="187"/>
        <end position="210"/>
    </location>
</feature>
<reference evidence="8 9" key="1">
    <citation type="submission" date="2019-07" db="EMBL/GenBank/DDBJ databases">
        <title>Microlunatus dokdonensis sp. nov. isolated from the rhizospheric soil of the wild plant Elymus tsukushiensis.</title>
        <authorList>
            <person name="Ghim S.-Y."/>
            <person name="Hwang Y.-J."/>
            <person name="Son J.-S."/>
            <person name="Shin J.-H."/>
        </authorList>
    </citation>
    <scope>NUCLEOTIDE SEQUENCE [LARGE SCALE GENOMIC DNA]</scope>
    <source>
        <strain evidence="8 9">KUDC0627</strain>
    </source>
</reference>
<gene>
    <name evidence="7 8" type="primary">tatC</name>
    <name evidence="8" type="ORF">FOE78_16290</name>
</gene>
<dbReference type="AlphaFoldDB" id="A0A516Q1H9"/>
<comment type="function">
    <text evidence="7">Part of the twin-arginine translocation (Tat) system that transports large folded proteins containing a characteristic twin-arginine motif in their signal peptide across membranes. Together with TatB, TatC is part of a receptor directly interacting with Tat signal peptides.</text>
</comment>
<dbReference type="HAMAP" id="MF_00902">
    <property type="entry name" value="TatC"/>
    <property type="match status" value="1"/>
</dbReference>
<comment type="similarity">
    <text evidence="7">Belongs to the TatC family.</text>
</comment>
<dbReference type="InterPro" id="IPR002033">
    <property type="entry name" value="TatC"/>
</dbReference>
<sequence>MALSIRGRPIRFSLAWLKPPPMPEDGNMTLFEHLRELRYRLVVIAVAIIVGTVIAYVFHDQIFNILMRPYEIAQAQLQQQHPKLHVQSVVEGVTNPFTLVLKTCFIAALIGTSPIWIYQIWAFIVPGLLAKEKKMTLIFLSAAIPLFLLGVSLAYFVIPKGIAVLIGFTPGDGDITNLLDIQNFLNFLIRVMIVFGAGFELPVFVVGLNFLGILKAKQISKARSFVIFGCFVFGAIATPQTDPLSMLLLAVPMTILFLAAEVICHIHDRAIRNKIGDGEVDAGRGIANDRALAELDGREVDDLPQLPTSDEIKTQSRQTVADLLGLNKSTGQDDATS</sequence>
<dbReference type="NCBIfam" id="TIGR00945">
    <property type="entry name" value="tatC"/>
    <property type="match status" value="1"/>
</dbReference>
<comment type="subunit">
    <text evidence="7">The Tat system comprises two distinct complexes: a TatABC complex, containing multiple copies of TatA, TatB and TatC subunits, and a separate TatA complex, containing only TatA subunits. Substrates initially bind to the TatABC complex, which probably triggers association of the separate TatA complex to form the active translocon.</text>
</comment>
<evidence type="ECO:0000256" key="1">
    <source>
        <dbReference type="ARBA" id="ARBA00004141"/>
    </source>
</evidence>
<evidence type="ECO:0000256" key="7">
    <source>
        <dbReference type="HAMAP-Rule" id="MF_00902"/>
    </source>
</evidence>
<proteinExistence type="inferred from homology"/>
<evidence type="ECO:0000256" key="2">
    <source>
        <dbReference type="ARBA" id="ARBA00022692"/>
    </source>
</evidence>
<feature type="transmembrane region" description="Helical" evidence="7">
    <location>
        <begin position="137"/>
        <end position="158"/>
    </location>
</feature>
<comment type="subcellular location">
    <subcellularLocation>
        <location evidence="7">Cell membrane</location>
        <topology evidence="7">Multi-pass membrane protein</topology>
    </subcellularLocation>
    <subcellularLocation>
        <location evidence="1">Membrane</location>
        <topology evidence="1">Multi-pass membrane protein</topology>
    </subcellularLocation>
</comment>
<dbReference type="GO" id="GO:0043953">
    <property type="term" value="P:protein transport by the Tat complex"/>
    <property type="evidence" value="ECO:0007669"/>
    <property type="project" value="UniProtKB-UniRule"/>
</dbReference>
<evidence type="ECO:0000256" key="4">
    <source>
        <dbReference type="ARBA" id="ARBA00022989"/>
    </source>
</evidence>
<evidence type="ECO:0000256" key="5">
    <source>
        <dbReference type="ARBA" id="ARBA00023010"/>
    </source>
</evidence>
<dbReference type="PRINTS" id="PR01840">
    <property type="entry name" value="TATCFAMILY"/>
</dbReference>
<accession>A0A516Q1H9</accession>
<keyword evidence="3 7" id="KW-0653">Protein transport</keyword>
<evidence type="ECO:0000256" key="6">
    <source>
        <dbReference type="ARBA" id="ARBA00023136"/>
    </source>
</evidence>
<dbReference type="GO" id="GO:0033281">
    <property type="term" value="C:TAT protein transport complex"/>
    <property type="evidence" value="ECO:0007669"/>
    <property type="project" value="UniProtKB-UniRule"/>
</dbReference>
<keyword evidence="9" id="KW-1185">Reference proteome</keyword>
<keyword evidence="7" id="KW-0813">Transport</keyword>
<dbReference type="GO" id="GO:0065002">
    <property type="term" value="P:intracellular protein transmembrane transport"/>
    <property type="evidence" value="ECO:0007669"/>
    <property type="project" value="TreeGrafter"/>
</dbReference>
<feature type="transmembrane region" description="Helical" evidence="7">
    <location>
        <begin position="37"/>
        <end position="58"/>
    </location>
</feature>
<dbReference type="GO" id="GO:0009977">
    <property type="term" value="F:proton motive force dependent protein transmembrane transporter activity"/>
    <property type="evidence" value="ECO:0007669"/>
    <property type="project" value="TreeGrafter"/>
</dbReference>
<dbReference type="EMBL" id="CP041692">
    <property type="protein sequence ID" value="QDP97276.1"/>
    <property type="molecule type" value="Genomic_DNA"/>
</dbReference>
<keyword evidence="4 7" id="KW-1133">Transmembrane helix</keyword>
<keyword evidence="2 7" id="KW-0812">Transmembrane</keyword>